<dbReference type="Gramene" id="Solyc08g066413.1.1">
    <property type="protein sequence ID" value="Solyc08g066413.1.1.1"/>
    <property type="gene ID" value="Solyc08g066413.1"/>
</dbReference>
<protein>
    <submittedName>
        <fullName evidence="1">Uncharacterized protein</fullName>
    </submittedName>
</protein>
<organism evidence="1">
    <name type="scientific">Solanum lycopersicum</name>
    <name type="common">Tomato</name>
    <name type="synonym">Lycopersicon esculentum</name>
    <dbReference type="NCBI Taxonomy" id="4081"/>
    <lineage>
        <taxon>Eukaryota</taxon>
        <taxon>Viridiplantae</taxon>
        <taxon>Streptophyta</taxon>
        <taxon>Embryophyta</taxon>
        <taxon>Tracheophyta</taxon>
        <taxon>Spermatophyta</taxon>
        <taxon>Magnoliopsida</taxon>
        <taxon>eudicotyledons</taxon>
        <taxon>Gunneridae</taxon>
        <taxon>Pentapetalae</taxon>
        <taxon>asterids</taxon>
        <taxon>lamiids</taxon>
        <taxon>Solanales</taxon>
        <taxon>Solanaceae</taxon>
        <taxon>Solanoideae</taxon>
        <taxon>Solaneae</taxon>
        <taxon>Solanum</taxon>
        <taxon>Solanum subgen. Lycopersicon</taxon>
    </lineage>
</organism>
<dbReference type="InParanoid" id="A0A3Q7HNG5"/>
<proteinExistence type="predicted"/>
<evidence type="ECO:0000313" key="1">
    <source>
        <dbReference type="EnsemblPlants" id="Solyc08g066413.1.1.1"/>
    </source>
</evidence>
<evidence type="ECO:0000313" key="2">
    <source>
        <dbReference type="Proteomes" id="UP000004994"/>
    </source>
</evidence>
<dbReference type="EnsemblPlants" id="Solyc08g066413.1.1">
    <property type="protein sequence ID" value="Solyc08g066413.1.1.1"/>
    <property type="gene ID" value="Solyc08g066413.1"/>
</dbReference>
<accession>A0A3Q7HNG5</accession>
<keyword evidence="2" id="KW-1185">Reference proteome</keyword>
<reference evidence="1" key="1">
    <citation type="journal article" date="2012" name="Nature">
        <title>The tomato genome sequence provides insights into fleshy fruit evolution.</title>
        <authorList>
            <consortium name="Tomato Genome Consortium"/>
        </authorList>
    </citation>
    <scope>NUCLEOTIDE SEQUENCE [LARGE SCALE GENOMIC DNA]</scope>
    <source>
        <strain evidence="1">cv. Heinz 1706</strain>
    </source>
</reference>
<name>A0A3Q7HNG5_SOLLC</name>
<sequence>YKQHYHP</sequence>
<dbReference type="Proteomes" id="UP000004994">
    <property type="component" value="Chromosome 8"/>
</dbReference>
<reference evidence="1" key="2">
    <citation type="submission" date="2019-01" db="UniProtKB">
        <authorList>
            <consortium name="EnsemblPlants"/>
        </authorList>
    </citation>
    <scope>IDENTIFICATION</scope>
    <source>
        <strain evidence="1">cv. Heinz 1706</strain>
    </source>
</reference>